<name>A0A448WNX8_9PLAT</name>
<gene>
    <name evidence="1" type="ORF">PXEA_LOCUS9917</name>
</gene>
<protein>
    <submittedName>
        <fullName evidence="1">Uncharacterized protein</fullName>
    </submittedName>
</protein>
<accession>A0A448WNX8</accession>
<reference evidence="1" key="1">
    <citation type="submission" date="2018-11" db="EMBL/GenBank/DDBJ databases">
        <authorList>
            <consortium name="Pathogen Informatics"/>
        </authorList>
    </citation>
    <scope>NUCLEOTIDE SEQUENCE</scope>
</reference>
<comment type="caution">
    <text evidence="1">The sequence shown here is derived from an EMBL/GenBank/DDBJ whole genome shotgun (WGS) entry which is preliminary data.</text>
</comment>
<sequence length="80" mass="8958">MSRGLQQSDERRITAKRLQYNANEPTSGAIDLRISSCTSMQNEGLHINLTPGDSSKPAFSPYIRDCPGLDKWFSQCKLLI</sequence>
<dbReference type="EMBL" id="CAAALY010028592">
    <property type="protein sequence ID" value="VEL16477.1"/>
    <property type="molecule type" value="Genomic_DNA"/>
</dbReference>
<keyword evidence="2" id="KW-1185">Reference proteome</keyword>
<dbReference type="Proteomes" id="UP000784294">
    <property type="component" value="Unassembled WGS sequence"/>
</dbReference>
<proteinExistence type="predicted"/>
<organism evidence="1 2">
    <name type="scientific">Protopolystoma xenopodis</name>
    <dbReference type="NCBI Taxonomy" id="117903"/>
    <lineage>
        <taxon>Eukaryota</taxon>
        <taxon>Metazoa</taxon>
        <taxon>Spiralia</taxon>
        <taxon>Lophotrochozoa</taxon>
        <taxon>Platyhelminthes</taxon>
        <taxon>Monogenea</taxon>
        <taxon>Polyopisthocotylea</taxon>
        <taxon>Polystomatidea</taxon>
        <taxon>Polystomatidae</taxon>
        <taxon>Protopolystoma</taxon>
    </lineage>
</organism>
<evidence type="ECO:0000313" key="2">
    <source>
        <dbReference type="Proteomes" id="UP000784294"/>
    </source>
</evidence>
<dbReference type="AlphaFoldDB" id="A0A448WNX8"/>
<evidence type="ECO:0000313" key="1">
    <source>
        <dbReference type="EMBL" id="VEL16477.1"/>
    </source>
</evidence>